<evidence type="ECO:0000259" key="2">
    <source>
        <dbReference type="Pfam" id="PF25809"/>
    </source>
</evidence>
<feature type="domain" description="STEEP1" evidence="2">
    <location>
        <begin position="5"/>
        <end position="114"/>
    </location>
</feature>
<evidence type="ECO:0000313" key="4">
    <source>
        <dbReference type="Proteomes" id="UP001595075"/>
    </source>
</evidence>
<feature type="compositionally biased region" description="Low complexity" evidence="1">
    <location>
        <begin position="115"/>
        <end position="129"/>
    </location>
</feature>
<comment type="caution">
    <text evidence="3">The sequence shown here is derived from an EMBL/GenBank/DDBJ whole genome shotgun (WGS) entry which is preliminary data.</text>
</comment>
<organism evidence="3 4">
    <name type="scientific">Oculimacula yallundae</name>
    <dbReference type="NCBI Taxonomy" id="86028"/>
    <lineage>
        <taxon>Eukaryota</taxon>
        <taxon>Fungi</taxon>
        <taxon>Dikarya</taxon>
        <taxon>Ascomycota</taxon>
        <taxon>Pezizomycotina</taxon>
        <taxon>Leotiomycetes</taxon>
        <taxon>Helotiales</taxon>
        <taxon>Ploettnerulaceae</taxon>
        <taxon>Oculimacula</taxon>
    </lineage>
</organism>
<dbReference type="Proteomes" id="UP001595075">
    <property type="component" value="Unassembled WGS sequence"/>
</dbReference>
<feature type="region of interest" description="Disordered" evidence="1">
    <location>
        <begin position="115"/>
        <end position="148"/>
    </location>
</feature>
<keyword evidence="4" id="KW-1185">Reference proteome</keyword>
<dbReference type="Pfam" id="PF25809">
    <property type="entry name" value="STEEP1"/>
    <property type="match status" value="1"/>
</dbReference>
<reference evidence="3 4" key="1">
    <citation type="journal article" date="2024" name="Commun. Biol.">
        <title>Comparative genomic analysis of thermophilic fungi reveals convergent evolutionary adaptations and gene losses.</title>
        <authorList>
            <person name="Steindorff A.S."/>
            <person name="Aguilar-Pontes M.V."/>
            <person name="Robinson A.J."/>
            <person name="Andreopoulos B."/>
            <person name="LaButti K."/>
            <person name="Kuo A."/>
            <person name="Mondo S."/>
            <person name="Riley R."/>
            <person name="Otillar R."/>
            <person name="Haridas S."/>
            <person name="Lipzen A."/>
            <person name="Grimwood J."/>
            <person name="Schmutz J."/>
            <person name="Clum A."/>
            <person name="Reid I.D."/>
            <person name="Moisan M.C."/>
            <person name="Butler G."/>
            <person name="Nguyen T.T.M."/>
            <person name="Dewar K."/>
            <person name="Conant G."/>
            <person name="Drula E."/>
            <person name="Henrissat B."/>
            <person name="Hansel C."/>
            <person name="Singer S."/>
            <person name="Hutchinson M.I."/>
            <person name="de Vries R.P."/>
            <person name="Natvig D.O."/>
            <person name="Powell A.J."/>
            <person name="Tsang A."/>
            <person name="Grigoriev I.V."/>
        </authorList>
    </citation>
    <scope>NUCLEOTIDE SEQUENCE [LARGE SCALE GENOMIC DNA]</scope>
    <source>
        <strain evidence="3 4">CBS 494.80</strain>
    </source>
</reference>
<sequence length="199" mass="21629">MAPPKIQTYHCLCSTLLFASTHTLSSLPRRQAETNTDGAIILPLPSTPPSPLPFSASERELQLQLPAEGYTTLLSHSLIPDKKQSLIRRDEGFEKRVLWRCLRCRLVIGYELSSSSTPTPTQAQTQAQTREVDSMDIDSSHGIGNGKGKEKEVFEGKVLYILPGGVMSSEYMMGGKKIGEGDVEISFSGGGGRGVAVFE</sequence>
<name>A0ABR4BVA6_9HELO</name>
<proteinExistence type="predicted"/>
<dbReference type="EMBL" id="JAZHXI010000018">
    <property type="protein sequence ID" value="KAL2061548.1"/>
    <property type="molecule type" value="Genomic_DNA"/>
</dbReference>
<dbReference type="InterPro" id="IPR057965">
    <property type="entry name" value="STEEP1_dom"/>
</dbReference>
<gene>
    <name evidence="3" type="ORF">VTL71DRAFT_6925</name>
</gene>
<accession>A0ABR4BVA6</accession>
<evidence type="ECO:0000256" key="1">
    <source>
        <dbReference type="SAM" id="MobiDB-lite"/>
    </source>
</evidence>
<evidence type="ECO:0000313" key="3">
    <source>
        <dbReference type="EMBL" id="KAL2061548.1"/>
    </source>
</evidence>
<protein>
    <recommendedName>
        <fullName evidence="2">STEEP1 domain-containing protein</fullName>
    </recommendedName>
</protein>